<evidence type="ECO:0000256" key="5">
    <source>
        <dbReference type="ARBA" id="ARBA00022840"/>
    </source>
</evidence>
<dbReference type="GO" id="GO:0046872">
    <property type="term" value="F:metal ion binding"/>
    <property type="evidence" value="ECO:0007669"/>
    <property type="project" value="UniProtKB-KW"/>
</dbReference>
<keyword evidence="7" id="KW-0472">Membrane</keyword>
<evidence type="ECO:0000256" key="4">
    <source>
        <dbReference type="ARBA" id="ARBA00022833"/>
    </source>
</evidence>
<dbReference type="SUPFAM" id="SSF140990">
    <property type="entry name" value="FtsH protease domain-like"/>
    <property type="match status" value="1"/>
</dbReference>
<dbReference type="InterPro" id="IPR037219">
    <property type="entry name" value="Peptidase_M41-like"/>
</dbReference>
<keyword evidence="6" id="KW-0645">Protease</keyword>
<dbReference type="InterPro" id="IPR000642">
    <property type="entry name" value="Peptidase_M41"/>
</dbReference>
<keyword evidence="5" id="KW-0067">ATP-binding</keyword>
<dbReference type="Pfam" id="PF01434">
    <property type="entry name" value="Peptidase_M41"/>
    <property type="match status" value="1"/>
</dbReference>
<keyword evidence="6" id="KW-0482">Metalloprotease</keyword>
<dbReference type="PANTHER" id="PTHR43655">
    <property type="entry name" value="ATP-DEPENDENT PROTEASE"/>
    <property type="match status" value="1"/>
</dbReference>
<evidence type="ECO:0000256" key="2">
    <source>
        <dbReference type="ARBA" id="ARBA00022723"/>
    </source>
</evidence>
<sequence length="269" mass="29995">MEKQLSFFLGVAIGATIPSCLYFFIFKKNSGKKSSSSASSIFNMEPITSLNLSQSETLYNLNCCSINTDEDKPTPSDADLHRVAIHEAGHVVASFFCETTAKAIKVTIVLEGNRLGLTTFANRANISWTAEECFEKMMTFLAGMAAEELFIKKDSKMAQYLSQMRIRNCSSNCQEDLAKVYNLAKEMTMKYGMNPEIGPIGIGDFSTEEMEAKVLIHAGNLAKLAYDKCLELIADKEIFVKKVAARLLENNTIEEKELNEYVLQINKNI</sequence>
<evidence type="ECO:0000313" key="9">
    <source>
        <dbReference type="EMBL" id="CAD2209285.1"/>
    </source>
</evidence>
<evidence type="ECO:0000256" key="6">
    <source>
        <dbReference type="ARBA" id="ARBA00023049"/>
    </source>
</evidence>
<dbReference type="GO" id="GO:0004222">
    <property type="term" value="F:metalloendopeptidase activity"/>
    <property type="evidence" value="ECO:0007669"/>
    <property type="project" value="InterPro"/>
</dbReference>
<organism evidence="9 10">
    <name type="scientific">Meloidogyne enterolobii</name>
    <name type="common">Root-knot nematode worm</name>
    <name type="synonym">Meloidogyne mayaguensis</name>
    <dbReference type="NCBI Taxonomy" id="390850"/>
    <lineage>
        <taxon>Eukaryota</taxon>
        <taxon>Metazoa</taxon>
        <taxon>Ecdysozoa</taxon>
        <taxon>Nematoda</taxon>
        <taxon>Chromadorea</taxon>
        <taxon>Rhabditida</taxon>
        <taxon>Tylenchina</taxon>
        <taxon>Tylenchomorpha</taxon>
        <taxon>Tylenchoidea</taxon>
        <taxon>Meloidogynidae</taxon>
        <taxon>Meloidogyninae</taxon>
        <taxon>Meloidogyne</taxon>
    </lineage>
</organism>
<feature type="domain" description="Peptidase M41" evidence="8">
    <location>
        <begin position="78"/>
        <end position="260"/>
    </location>
</feature>
<dbReference type="GO" id="GO:0005524">
    <property type="term" value="F:ATP binding"/>
    <property type="evidence" value="ECO:0007669"/>
    <property type="project" value="UniProtKB-KW"/>
</dbReference>
<dbReference type="EMBL" id="CAJEWN010004094">
    <property type="protein sequence ID" value="CAD2209285.1"/>
    <property type="molecule type" value="Genomic_DNA"/>
</dbReference>
<evidence type="ECO:0000256" key="3">
    <source>
        <dbReference type="ARBA" id="ARBA00022741"/>
    </source>
</evidence>
<keyword evidence="2" id="KW-0479">Metal-binding</keyword>
<dbReference type="Gene3D" id="1.20.58.760">
    <property type="entry name" value="Peptidase M41"/>
    <property type="match status" value="1"/>
</dbReference>
<keyword evidence="7" id="KW-0812">Transmembrane</keyword>
<protein>
    <recommendedName>
        <fullName evidence="8">Peptidase M41 domain-containing protein</fullName>
    </recommendedName>
</protein>
<evidence type="ECO:0000256" key="1">
    <source>
        <dbReference type="ARBA" id="ARBA00001947"/>
    </source>
</evidence>
<evidence type="ECO:0000259" key="8">
    <source>
        <dbReference type="Pfam" id="PF01434"/>
    </source>
</evidence>
<keyword evidence="4" id="KW-0862">Zinc</keyword>
<dbReference type="OrthoDB" id="10666968at2759"/>
<dbReference type="GO" id="GO:0005745">
    <property type="term" value="C:m-AAA complex"/>
    <property type="evidence" value="ECO:0007669"/>
    <property type="project" value="TreeGrafter"/>
</dbReference>
<evidence type="ECO:0000256" key="7">
    <source>
        <dbReference type="SAM" id="Phobius"/>
    </source>
</evidence>
<evidence type="ECO:0000313" key="10">
    <source>
        <dbReference type="Proteomes" id="UP000580250"/>
    </source>
</evidence>
<keyword evidence="3" id="KW-0547">Nucleotide-binding</keyword>
<reference evidence="9 10" key="1">
    <citation type="submission" date="2020-08" db="EMBL/GenBank/DDBJ databases">
        <authorList>
            <person name="Koutsovoulos G."/>
            <person name="Danchin GJ E."/>
        </authorList>
    </citation>
    <scope>NUCLEOTIDE SEQUENCE [LARGE SCALE GENOMIC DNA]</scope>
</reference>
<dbReference type="InterPro" id="IPR050928">
    <property type="entry name" value="ATP-dep_Zn_Metalloprotease"/>
</dbReference>
<gene>
    <name evidence="9" type="ORF">MENT_LOCUS63423</name>
</gene>
<dbReference type="PANTHER" id="PTHR43655:SF2">
    <property type="entry name" value="AFG3 LIKE MATRIX AAA PEPTIDASE SUBUNIT 2, ISOFORM A"/>
    <property type="match status" value="1"/>
</dbReference>
<accession>A0A6V7YCQ3</accession>
<dbReference type="GO" id="GO:0004176">
    <property type="term" value="F:ATP-dependent peptidase activity"/>
    <property type="evidence" value="ECO:0007669"/>
    <property type="project" value="InterPro"/>
</dbReference>
<name>A0A6V7YCQ3_MELEN</name>
<comment type="cofactor">
    <cofactor evidence="1">
        <name>Zn(2+)</name>
        <dbReference type="ChEBI" id="CHEBI:29105"/>
    </cofactor>
</comment>
<feature type="transmembrane region" description="Helical" evidence="7">
    <location>
        <begin position="6"/>
        <end position="26"/>
    </location>
</feature>
<keyword evidence="6" id="KW-0378">Hydrolase</keyword>
<proteinExistence type="predicted"/>
<keyword evidence="7" id="KW-1133">Transmembrane helix</keyword>
<comment type="caution">
    <text evidence="9">The sequence shown here is derived from an EMBL/GenBank/DDBJ whole genome shotgun (WGS) entry which is preliminary data.</text>
</comment>
<dbReference type="AlphaFoldDB" id="A0A6V7YCQ3"/>
<dbReference type="Proteomes" id="UP000580250">
    <property type="component" value="Unassembled WGS sequence"/>
</dbReference>
<dbReference type="GO" id="GO:0034982">
    <property type="term" value="P:mitochondrial protein processing"/>
    <property type="evidence" value="ECO:0007669"/>
    <property type="project" value="TreeGrafter"/>
</dbReference>